<sequence length="503" mass="57459">MTRGKNNESILCGCVGVWVAKAKAKAKWRKDWAVQLGSRTFAFIIPMVQTPTNPRTDSGCARPPQYRLNWGLAPLSANVRTRMCRTPYNSYRVLHHAPGVAVTAEETPYASVVTDAETGEVYGFSSPATVSLSDFVQRVVPAGQPRTRPLLDVSRIIVSERIEGTAINLWFDRRADRWEISTQEAVGGDYTYYRNYQMEDADPNHAREKDQPVGGFAGPTTYLRMFLDALVGPTTPLPPPALLSDFLTSLISSWKWSKRYCYCFVLQHPHNPLVFHITVPRIALVAVYQKRRFPRSATSVTMQAIDPTVFRTWEEFQSVPGLFFPAMLTDPLSYQTFLRPYRSIHSRLEDVGAGVMLTDRVTGLQTKVESALYEELRRLRRNQPVLFFQYLCLHYTKKTTEFLQHFPQYQPVFDLFRQDYVGFIINLHASYVTKYVEGSDEPIAPRYLPHIQYLHHYVALPRCPFGGQGATLHMVQEYLDKLTPEEVFRCLDVDALLPKTVQV</sequence>
<protein>
    <submittedName>
        <fullName evidence="1">Uncharacterized protein</fullName>
    </submittedName>
</protein>
<proteinExistence type="predicted"/>
<reference evidence="1" key="1">
    <citation type="journal article" date="2020" name="Nature">
        <title>Giant virus diversity and host interactions through global metagenomics.</title>
        <authorList>
            <person name="Schulz F."/>
            <person name="Roux S."/>
            <person name="Paez-Espino D."/>
            <person name="Jungbluth S."/>
            <person name="Walsh D.A."/>
            <person name="Denef V.J."/>
            <person name="McMahon K.D."/>
            <person name="Konstantinidis K.T."/>
            <person name="Eloe-Fadrosh E.A."/>
            <person name="Kyrpides N.C."/>
            <person name="Woyke T."/>
        </authorList>
    </citation>
    <scope>NUCLEOTIDE SEQUENCE</scope>
    <source>
        <strain evidence="1">GVMAG-M-3300009068-24</strain>
    </source>
</reference>
<name>A0A6C0EKX7_9ZZZZ</name>
<accession>A0A6C0EKX7</accession>
<dbReference type="EMBL" id="MN738882">
    <property type="protein sequence ID" value="QHT29816.1"/>
    <property type="molecule type" value="Genomic_DNA"/>
</dbReference>
<dbReference type="AlphaFoldDB" id="A0A6C0EKX7"/>
<organism evidence="1">
    <name type="scientific">viral metagenome</name>
    <dbReference type="NCBI Taxonomy" id="1070528"/>
    <lineage>
        <taxon>unclassified sequences</taxon>
        <taxon>metagenomes</taxon>
        <taxon>organismal metagenomes</taxon>
    </lineage>
</organism>
<evidence type="ECO:0000313" key="1">
    <source>
        <dbReference type="EMBL" id="QHT29816.1"/>
    </source>
</evidence>